<dbReference type="EC" id="2.7.7.3" evidence="2"/>
<dbReference type="NCBIfam" id="TIGR00125">
    <property type="entry name" value="cyt_tran_rel"/>
    <property type="match status" value="1"/>
</dbReference>
<keyword evidence="4" id="KW-1185">Reference proteome</keyword>
<organism evidence="2 4">
    <name type="scientific">Candidatus Methanodesulfokora washburnensis</name>
    <dbReference type="NCBI Taxonomy" id="2478471"/>
    <lineage>
        <taxon>Archaea</taxon>
        <taxon>Thermoproteota</taxon>
        <taxon>Candidatus Korarchaeia</taxon>
        <taxon>Candidatus Korarchaeia incertae sedis</taxon>
        <taxon>Candidatus Methanodesulfokora</taxon>
    </lineage>
</organism>
<gene>
    <name evidence="2" type="ORF">D6D85_15815</name>
    <name evidence="3" type="ORF">EF810_03210</name>
</gene>
<sequence length="154" mass="17015">MGNPECCKKPFRRVIVGGTFDRLHAGHKKLLRVAAMLGDELLVGITDGDMLKEKEEWEKIEPFSTRKENVENFLASIGAKFEICRITDPIGPAAHVDADAIVVSEETYNGAIAVNNARLLSGKNKLTIVVIPMVLSENGTPIRSSKLRRERINC</sequence>
<dbReference type="EMBL" id="RXII01000049">
    <property type="protein sequence ID" value="RZN62302.1"/>
    <property type="molecule type" value="Genomic_DNA"/>
</dbReference>
<dbReference type="EMBL" id="RCOS01000173">
    <property type="protein sequence ID" value="RSN71527.1"/>
    <property type="molecule type" value="Genomic_DNA"/>
</dbReference>
<protein>
    <submittedName>
        <fullName evidence="2">Pantetheine-phosphate adenylyltransferase</fullName>
        <ecNumber evidence="2">2.7.7.3</ecNumber>
    </submittedName>
</protein>
<comment type="caution">
    <text evidence="2">The sequence shown here is derived from an EMBL/GenBank/DDBJ whole genome shotgun (WGS) entry which is preliminary data.</text>
</comment>
<dbReference type="Pfam" id="PF01467">
    <property type="entry name" value="CTP_transf_like"/>
    <property type="match status" value="1"/>
</dbReference>
<evidence type="ECO:0000313" key="2">
    <source>
        <dbReference type="EMBL" id="RSN71527.1"/>
    </source>
</evidence>
<reference evidence="2 4" key="1">
    <citation type="submission" date="2018-10" db="EMBL/GenBank/DDBJ databases">
        <title>Co-occurring genomic capacity for anaerobic methane metabolism and dissimilatory sulfite reduction discovered in the Korarchaeota.</title>
        <authorList>
            <person name="Mckay L.J."/>
            <person name="Dlakic M."/>
            <person name="Fields M.W."/>
            <person name="Delmont T.O."/>
            <person name="Eren A.M."/>
            <person name="Jay Z.J."/>
            <person name="Klingelsmith K.B."/>
            <person name="Rusch D.B."/>
            <person name="Inskeep W.P."/>
        </authorList>
    </citation>
    <scope>NUCLEOTIDE SEQUENCE [LARGE SCALE GENOMIC DNA]</scope>
    <source>
        <strain evidence="2 4">MDKW</strain>
    </source>
</reference>
<dbReference type="SUPFAM" id="SSF52374">
    <property type="entry name" value="Nucleotidylyl transferase"/>
    <property type="match status" value="1"/>
</dbReference>
<reference evidence="3 5" key="2">
    <citation type="journal article" date="2019" name="Nat. Microbiol.">
        <title>Wide diversity of methane and short-chain alkane metabolisms in uncultured archaea.</title>
        <authorList>
            <person name="Borrel G."/>
            <person name="Adam P.S."/>
            <person name="McKay L.J."/>
            <person name="Chen L.X."/>
            <person name="Sierra-Garcia I.N."/>
            <person name="Sieber C.M."/>
            <person name="Letourneur Q."/>
            <person name="Ghozlane A."/>
            <person name="Andersen G.L."/>
            <person name="Li W.J."/>
            <person name="Hallam S.J."/>
            <person name="Muyzer G."/>
            <person name="de Oliveira V.M."/>
            <person name="Inskeep W.P."/>
            <person name="Banfield J.F."/>
            <person name="Gribaldo S."/>
        </authorList>
    </citation>
    <scope>NUCLEOTIDE SEQUENCE [LARGE SCALE GENOMIC DNA]</scope>
    <source>
        <strain evidence="3">NM4</strain>
    </source>
</reference>
<dbReference type="GO" id="GO:0004595">
    <property type="term" value="F:pantetheine-phosphate adenylyltransferase activity"/>
    <property type="evidence" value="ECO:0007669"/>
    <property type="project" value="UniProtKB-EC"/>
</dbReference>
<dbReference type="NCBIfam" id="NF001985">
    <property type="entry name" value="PRK00777.1"/>
    <property type="match status" value="1"/>
</dbReference>
<keyword evidence="2" id="KW-0548">Nucleotidyltransferase</keyword>
<feature type="domain" description="Cytidyltransferase-like" evidence="1">
    <location>
        <begin position="15"/>
        <end position="149"/>
    </location>
</feature>
<evidence type="ECO:0000313" key="4">
    <source>
        <dbReference type="Proteomes" id="UP000277582"/>
    </source>
</evidence>
<dbReference type="Proteomes" id="UP000277582">
    <property type="component" value="Unassembled WGS sequence"/>
</dbReference>
<dbReference type="RefSeq" id="WP_125672923.1">
    <property type="nucleotide sequence ID" value="NZ_RCOS01000173.1"/>
</dbReference>
<dbReference type="AlphaFoldDB" id="A0A429GCH8"/>
<accession>A0A429GCH8</accession>
<dbReference type="Gene3D" id="3.40.50.620">
    <property type="entry name" value="HUPs"/>
    <property type="match status" value="1"/>
</dbReference>
<dbReference type="GO" id="GO:0015937">
    <property type="term" value="P:coenzyme A biosynthetic process"/>
    <property type="evidence" value="ECO:0007669"/>
    <property type="project" value="TreeGrafter"/>
</dbReference>
<dbReference type="PANTHER" id="PTHR10695:SF46">
    <property type="entry name" value="BIFUNCTIONAL COENZYME A SYNTHASE-RELATED"/>
    <property type="match status" value="1"/>
</dbReference>
<dbReference type="InterPro" id="IPR014729">
    <property type="entry name" value="Rossmann-like_a/b/a_fold"/>
</dbReference>
<dbReference type="PANTHER" id="PTHR10695">
    <property type="entry name" value="DEPHOSPHO-COA KINASE-RELATED"/>
    <property type="match status" value="1"/>
</dbReference>
<evidence type="ECO:0000313" key="5">
    <source>
        <dbReference type="Proteomes" id="UP000316217"/>
    </source>
</evidence>
<proteinExistence type="predicted"/>
<dbReference type="InterPro" id="IPR004821">
    <property type="entry name" value="Cyt_trans-like"/>
</dbReference>
<evidence type="ECO:0000259" key="1">
    <source>
        <dbReference type="Pfam" id="PF01467"/>
    </source>
</evidence>
<dbReference type="Proteomes" id="UP000316217">
    <property type="component" value="Unassembled WGS sequence"/>
</dbReference>
<evidence type="ECO:0000313" key="3">
    <source>
        <dbReference type="EMBL" id="RZN62302.1"/>
    </source>
</evidence>
<name>A0A429GCH8_9CREN</name>
<dbReference type="GO" id="GO:0004140">
    <property type="term" value="F:dephospho-CoA kinase activity"/>
    <property type="evidence" value="ECO:0007669"/>
    <property type="project" value="TreeGrafter"/>
</dbReference>
<keyword evidence="2" id="KW-0808">Transferase</keyword>
<dbReference type="OrthoDB" id="53228at2157"/>